<sequence length="72" mass="8833">MYIVVIFLSHFWVNRFSPYLHIKSIADFFIFRNIKNAEIAADKFRHNEKGLTYLMSNQNHLYFFDFRKILNK</sequence>
<keyword evidence="2" id="KW-1185">Reference proteome</keyword>
<protein>
    <submittedName>
        <fullName evidence="1">Uncharacterized protein</fullName>
    </submittedName>
</protein>
<name>A0ABT9YYH8_9BACI</name>
<comment type="caution">
    <text evidence="1">The sequence shown here is derived from an EMBL/GenBank/DDBJ whole genome shotgun (WGS) entry which is preliminary data.</text>
</comment>
<dbReference type="Proteomes" id="UP001232245">
    <property type="component" value="Unassembled WGS sequence"/>
</dbReference>
<gene>
    <name evidence="1" type="ORF">J2S02_000991</name>
</gene>
<dbReference type="EMBL" id="JAUSTZ010000002">
    <property type="protein sequence ID" value="MDQ0224662.1"/>
    <property type="molecule type" value="Genomic_DNA"/>
</dbReference>
<accession>A0ABT9YYH8</accession>
<reference evidence="1 2" key="1">
    <citation type="submission" date="2023-07" db="EMBL/GenBank/DDBJ databases">
        <title>Genomic Encyclopedia of Type Strains, Phase IV (KMG-IV): sequencing the most valuable type-strain genomes for metagenomic binning, comparative biology and taxonomic classification.</title>
        <authorList>
            <person name="Goeker M."/>
        </authorList>
    </citation>
    <scope>NUCLEOTIDE SEQUENCE [LARGE SCALE GENOMIC DNA]</scope>
    <source>
        <strain evidence="1 2">DSM 17723</strain>
    </source>
</reference>
<proteinExistence type="predicted"/>
<organism evidence="1 2">
    <name type="scientific">Metabacillus niabensis</name>
    <dbReference type="NCBI Taxonomy" id="324854"/>
    <lineage>
        <taxon>Bacteria</taxon>
        <taxon>Bacillati</taxon>
        <taxon>Bacillota</taxon>
        <taxon>Bacilli</taxon>
        <taxon>Bacillales</taxon>
        <taxon>Bacillaceae</taxon>
        <taxon>Metabacillus</taxon>
    </lineage>
</organism>
<evidence type="ECO:0000313" key="2">
    <source>
        <dbReference type="Proteomes" id="UP001232245"/>
    </source>
</evidence>
<evidence type="ECO:0000313" key="1">
    <source>
        <dbReference type="EMBL" id="MDQ0224662.1"/>
    </source>
</evidence>